<sequence>MGRMVLLLMKSRQLLSLPMLITSGLDTMVGEHGIQLSGGQKQRVAIARAILKDPRILLLDEATSALDAESERMVQEALDRIMINRTTVIVSHRLSTVRNADMIAVIQNGNIVEKSGSHSDLLKDPDGAYSQLIRLQETRREFEQNAVTYPDSAHRSFSAPSATPRFSISERTPAKPYVTPACGTSQQPQEIPLTRLIYLNSPEIPVLLLGAIASVANGVIVPIFGVLLAAIVKTFYEPEDELKRDTNFGINVCGSWCGIFIGYTFEHVLFHSGRVGAIGARLSTDAVAVRSLVGDALALLVQNIATVVAGLVIAFKSNWQLALLILALFPLMGVSGYIRWKSMKGFSKNAKKMYEEASQVASDAVGSIRTVASFCAEEKVMQLYQKKCDGPIKAGIRQGLISGLGLGLSFFFFFVYAVSFYVGAILVDRGNATFTEVFHVRSFWLTLSAVGIAQSSSLAPDVSKTKNSAASVFRILDQISRIDSSNNSGMTLENVKGQIEFRHVSFKYPTRPDIDILRDLSLTIRSGHITLDGKQVKKLQLKWLRQQMGLLSQEPVLFNDTIRANIAYGKEGNATEAEIIAAAELANAHNFISGLQQVRTMTRVRIYASCHLMIELGLKTKSPQGLSSDSGTFVFFDIELGLGTFVFLERFPNLGHRTSSSLLSKTVLGRLLVVILKSSLIANLLLPSISHLEMDDYEFESESYEEVEEDDVGHDESPQVITIVTALPSAGSHRPRTRLSLPDSGYEIDNVQSTVSVNMLKNLKKTFSIPNTVFLHLPQDNDLPSFPPEDKVTFCADFFRFGVRLPLHSFISCVLCHYKLAPSQLCPNGWRILVGTLALFRSMYNDDPSLAEFQYLNCLKASVCSGWYYFHPRPNVSKLILDLPDNNKNWKQKWFLISGSWGGELREDGVVRSVPTHFGIPVSNSSITVLRDHEVDRVNTLFSVSEQDRDYRLLLDPELLYRLGLSPFFCPKQGEMSRPKRKTPIDAQKELVRLAYEKKASKSPSTSRKTADLPPVSSTVAPSVVLTPQVASFPQSAHFGQVSSFGHPVPFGQPTSFGSTSQSPSLGGASDFSIPFPREPRVGDDTPSRYLQCYSQRVMGMAGVEEDSLMAGSVDEVVASFNKMHLQYGFMASHFTESVCKLATEVSHHKQRISFLDDSIKNLEHQLQERDARLMDRDNSIRVLELDRQLVEKTVSELKSEKAQWEAQQAQLEAQKAFLVRKMEKRERVLQRDKKRNANVYLRGYMDAQTEFRGRDPSYPLDLMAYPYNQDVA</sequence>
<evidence type="ECO:0000256" key="8">
    <source>
        <dbReference type="SAM" id="SignalP"/>
    </source>
</evidence>
<keyword evidence="4 7" id="KW-0472">Membrane</keyword>
<keyword evidence="3 7" id="KW-1133">Transmembrane helix</keyword>
<evidence type="ECO:0000259" key="9">
    <source>
        <dbReference type="PROSITE" id="PS50929"/>
    </source>
</evidence>
<feature type="coiled-coil region" evidence="5">
    <location>
        <begin position="1181"/>
        <end position="1222"/>
    </location>
</feature>
<feature type="transmembrane region" description="Helical" evidence="7">
    <location>
        <begin position="400"/>
        <end position="422"/>
    </location>
</feature>
<dbReference type="PANTHER" id="PTHR43394">
    <property type="entry name" value="ATP-DEPENDENT PERMEASE MDL1, MITOCHONDRIAL"/>
    <property type="match status" value="1"/>
</dbReference>
<dbReference type="SUPFAM" id="SSF52540">
    <property type="entry name" value="P-loop containing nucleoside triphosphate hydrolases"/>
    <property type="match status" value="2"/>
</dbReference>
<evidence type="ECO:0000256" key="6">
    <source>
        <dbReference type="SAM" id="MobiDB-lite"/>
    </source>
</evidence>
<feature type="region of interest" description="Disordered" evidence="6">
    <location>
        <begin position="997"/>
        <end position="1018"/>
    </location>
</feature>
<feature type="compositionally biased region" description="Polar residues" evidence="6">
    <location>
        <begin position="1053"/>
        <end position="1065"/>
    </location>
</feature>
<dbReference type="InterPro" id="IPR003439">
    <property type="entry name" value="ABC_transporter-like_ATP-bd"/>
</dbReference>
<dbReference type="InterPro" id="IPR027417">
    <property type="entry name" value="P-loop_NTPase"/>
</dbReference>
<dbReference type="Pfam" id="PF00005">
    <property type="entry name" value="ABC_tran"/>
    <property type="match status" value="1"/>
</dbReference>
<dbReference type="Gene3D" id="3.40.50.300">
    <property type="entry name" value="P-loop containing nucleotide triphosphate hydrolases"/>
    <property type="match status" value="2"/>
</dbReference>
<dbReference type="CDD" id="cd18578">
    <property type="entry name" value="ABC_6TM_Pgp_ABCB1_D2_like"/>
    <property type="match status" value="1"/>
</dbReference>
<protein>
    <recommendedName>
        <fullName evidence="9">ABC transmembrane type-1 domain-containing protein</fullName>
    </recommendedName>
</protein>
<dbReference type="OrthoDB" id="1789154at2759"/>
<dbReference type="Proteomes" id="UP000323000">
    <property type="component" value="Chromosome 1"/>
</dbReference>
<gene>
    <name evidence="10" type="ORF">EZV62_000086</name>
</gene>
<dbReference type="SUPFAM" id="SSF90123">
    <property type="entry name" value="ABC transporter transmembrane region"/>
    <property type="match status" value="1"/>
</dbReference>
<evidence type="ECO:0000256" key="5">
    <source>
        <dbReference type="SAM" id="Coils"/>
    </source>
</evidence>
<feature type="transmembrane region" description="Helical" evidence="7">
    <location>
        <begin position="321"/>
        <end position="340"/>
    </location>
</feature>
<comment type="subcellular location">
    <subcellularLocation>
        <location evidence="1">Membrane</location>
        <topology evidence="1">Multi-pass membrane protein</topology>
    </subcellularLocation>
</comment>
<evidence type="ECO:0000256" key="3">
    <source>
        <dbReference type="ARBA" id="ARBA00022989"/>
    </source>
</evidence>
<dbReference type="PROSITE" id="PS50929">
    <property type="entry name" value="ABC_TM1F"/>
    <property type="match status" value="1"/>
</dbReference>
<feature type="signal peptide" evidence="8">
    <location>
        <begin position="1"/>
        <end position="16"/>
    </location>
</feature>
<feature type="domain" description="ABC transmembrane type-1" evidence="9">
    <location>
        <begin position="270"/>
        <end position="438"/>
    </location>
</feature>
<feature type="region of interest" description="Disordered" evidence="6">
    <location>
        <begin position="1053"/>
        <end position="1088"/>
    </location>
</feature>
<dbReference type="GO" id="GO:0090374">
    <property type="term" value="P:oligopeptide export from mitochondrion"/>
    <property type="evidence" value="ECO:0007669"/>
    <property type="project" value="TreeGrafter"/>
</dbReference>
<feature type="transmembrane region" description="Helical" evidence="7">
    <location>
        <begin position="206"/>
        <end position="236"/>
    </location>
</feature>
<feature type="transmembrane region" description="Helical" evidence="7">
    <location>
        <begin position="291"/>
        <end position="315"/>
    </location>
</feature>
<dbReference type="GO" id="GO:0015421">
    <property type="term" value="F:ABC-type oligopeptide transporter activity"/>
    <property type="evidence" value="ECO:0007669"/>
    <property type="project" value="TreeGrafter"/>
</dbReference>
<dbReference type="AlphaFoldDB" id="A0A5C7IQ41"/>
<evidence type="ECO:0000313" key="11">
    <source>
        <dbReference type="Proteomes" id="UP000323000"/>
    </source>
</evidence>
<dbReference type="InterPro" id="IPR039421">
    <property type="entry name" value="Type_1_exporter"/>
</dbReference>
<dbReference type="EMBL" id="VAHF01000001">
    <property type="protein sequence ID" value="TXG71507.1"/>
    <property type="molecule type" value="Genomic_DNA"/>
</dbReference>
<dbReference type="GO" id="GO:0016887">
    <property type="term" value="F:ATP hydrolysis activity"/>
    <property type="evidence" value="ECO:0007669"/>
    <property type="project" value="InterPro"/>
</dbReference>
<name>A0A5C7IQ41_9ROSI</name>
<accession>A0A5C7IQ41</accession>
<proteinExistence type="predicted"/>
<comment type="caution">
    <text evidence="10">The sequence shown here is derived from an EMBL/GenBank/DDBJ whole genome shotgun (WGS) entry which is preliminary data.</text>
</comment>
<keyword evidence="8" id="KW-0732">Signal</keyword>
<organism evidence="10 11">
    <name type="scientific">Acer yangbiense</name>
    <dbReference type="NCBI Taxonomy" id="1000413"/>
    <lineage>
        <taxon>Eukaryota</taxon>
        <taxon>Viridiplantae</taxon>
        <taxon>Streptophyta</taxon>
        <taxon>Embryophyta</taxon>
        <taxon>Tracheophyta</taxon>
        <taxon>Spermatophyta</taxon>
        <taxon>Magnoliopsida</taxon>
        <taxon>eudicotyledons</taxon>
        <taxon>Gunneridae</taxon>
        <taxon>Pentapetalae</taxon>
        <taxon>rosids</taxon>
        <taxon>malvids</taxon>
        <taxon>Sapindales</taxon>
        <taxon>Sapindaceae</taxon>
        <taxon>Hippocastanoideae</taxon>
        <taxon>Acereae</taxon>
        <taxon>Acer</taxon>
    </lineage>
</organism>
<dbReference type="GO" id="GO:0005524">
    <property type="term" value="F:ATP binding"/>
    <property type="evidence" value="ECO:0007669"/>
    <property type="project" value="InterPro"/>
</dbReference>
<evidence type="ECO:0000256" key="1">
    <source>
        <dbReference type="ARBA" id="ARBA00004141"/>
    </source>
</evidence>
<evidence type="ECO:0000256" key="7">
    <source>
        <dbReference type="SAM" id="Phobius"/>
    </source>
</evidence>
<reference evidence="11" key="1">
    <citation type="journal article" date="2019" name="Gigascience">
        <title>De novo genome assembly of the endangered Acer yangbiense, a plant species with extremely small populations endemic to Yunnan Province, China.</title>
        <authorList>
            <person name="Yang J."/>
            <person name="Wariss H.M."/>
            <person name="Tao L."/>
            <person name="Zhang R."/>
            <person name="Yun Q."/>
            <person name="Hollingsworth P."/>
            <person name="Dao Z."/>
            <person name="Luo G."/>
            <person name="Guo H."/>
            <person name="Ma Y."/>
            <person name="Sun W."/>
        </authorList>
    </citation>
    <scope>NUCLEOTIDE SEQUENCE [LARGE SCALE GENOMIC DNA]</scope>
    <source>
        <strain evidence="11">cv. Malutang</strain>
    </source>
</reference>
<dbReference type="InterPro" id="IPR036640">
    <property type="entry name" value="ABC1_TM_sf"/>
</dbReference>
<dbReference type="InterPro" id="IPR007321">
    <property type="entry name" value="Transposase_28"/>
</dbReference>
<keyword evidence="2 7" id="KW-0812">Transmembrane</keyword>
<feature type="compositionally biased region" description="Basic and acidic residues" evidence="6">
    <location>
        <begin position="1078"/>
        <end position="1087"/>
    </location>
</feature>
<dbReference type="Gene3D" id="1.20.1560.10">
    <property type="entry name" value="ABC transporter type 1, transmembrane domain"/>
    <property type="match status" value="2"/>
</dbReference>
<feature type="transmembrane region" description="Helical" evidence="7">
    <location>
        <begin position="248"/>
        <end position="270"/>
    </location>
</feature>
<keyword evidence="5" id="KW-0175">Coiled coil</keyword>
<dbReference type="GO" id="GO:0005743">
    <property type="term" value="C:mitochondrial inner membrane"/>
    <property type="evidence" value="ECO:0007669"/>
    <property type="project" value="TreeGrafter"/>
</dbReference>
<feature type="chain" id="PRO_5022872473" description="ABC transmembrane type-1 domain-containing protein" evidence="8">
    <location>
        <begin position="17"/>
        <end position="1273"/>
    </location>
</feature>
<dbReference type="InterPro" id="IPR011527">
    <property type="entry name" value="ABC1_TM_dom"/>
</dbReference>
<dbReference type="Pfam" id="PF04195">
    <property type="entry name" value="Transposase_28"/>
    <property type="match status" value="1"/>
</dbReference>
<evidence type="ECO:0000256" key="4">
    <source>
        <dbReference type="ARBA" id="ARBA00023136"/>
    </source>
</evidence>
<dbReference type="PANTHER" id="PTHR43394:SF18">
    <property type="entry name" value="ABC TRANSPORTER B FAMILY MEMBER 11-LIKE"/>
    <property type="match status" value="1"/>
</dbReference>
<keyword evidence="11" id="KW-1185">Reference proteome</keyword>
<dbReference type="Pfam" id="PF00664">
    <property type="entry name" value="ABC_membrane"/>
    <property type="match status" value="1"/>
</dbReference>
<evidence type="ECO:0000313" key="10">
    <source>
        <dbReference type="EMBL" id="TXG71507.1"/>
    </source>
</evidence>
<evidence type="ECO:0000256" key="2">
    <source>
        <dbReference type="ARBA" id="ARBA00022692"/>
    </source>
</evidence>